<dbReference type="InterPro" id="IPR015422">
    <property type="entry name" value="PyrdxlP-dep_Trfase_small"/>
</dbReference>
<keyword evidence="3" id="KW-0663">Pyridoxal phosphate</keyword>
<dbReference type="InterPro" id="IPR027619">
    <property type="entry name" value="C-S_lyase_PatB-like"/>
</dbReference>
<feature type="domain" description="Aminotransferase class I/classII large" evidence="6">
    <location>
        <begin position="36"/>
        <end position="385"/>
    </location>
</feature>
<dbReference type="EC" id="4.4.1.13" evidence="2"/>
<dbReference type="Proteomes" id="UP000295530">
    <property type="component" value="Unassembled WGS sequence"/>
</dbReference>
<evidence type="ECO:0000256" key="3">
    <source>
        <dbReference type="ARBA" id="ARBA00022898"/>
    </source>
</evidence>
<evidence type="ECO:0000256" key="2">
    <source>
        <dbReference type="ARBA" id="ARBA00012224"/>
    </source>
</evidence>
<gene>
    <name evidence="7" type="ORF">EC847_10686</name>
</gene>
<dbReference type="Pfam" id="PF00155">
    <property type="entry name" value="Aminotran_1_2"/>
    <property type="match status" value="1"/>
</dbReference>
<evidence type="ECO:0000259" key="6">
    <source>
        <dbReference type="Pfam" id="PF00155"/>
    </source>
</evidence>
<dbReference type="Gene3D" id="3.40.640.10">
    <property type="entry name" value="Type I PLP-dependent aspartate aminotransferase-like (Major domain)"/>
    <property type="match status" value="1"/>
</dbReference>
<keyword evidence="8" id="KW-1185">Reference proteome</keyword>
<evidence type="ECO:0000256" key="4">
    <source>
        <dbReference type="ARBA" id="ARBA00023239"/>
    </source>
</evidence>
<dbReference type="RefSeq" id="WP_133461307.1">
    <property type="nucleotide sequence ID" value="NZ_CACSIW010000005.1"/>
</dbReference>
<comment type="cofactor">
    <cofactor evidence="1">
        <name>pyridoxal 5'-phosphate</name>
        <dbReference type="ChEBI" id="CHEBI:597326"/>
    </cofactor>
</comment>
<evidence type="ECO:0000313" key="7">
    <source>
        <dbReference type="EMBL" id="TDN58149.1"/>
    </source>
</evidence>
<dbReference type="CDD" id="cd00609">
    <property type="entry name" value="AAT_like"/>
    <property type="match status" value="1"/>
</dbReference>
<reference evidence="7 8" key="1">
    <citation type="submission" date="2019-03" db="EMBL/GenBank/DDBJ databases">
        <title>Genomic analyses of the natural microbiome of Caenorhabditis elegans.</title>
        <authorList>
            <person name="Samuel B."/>
        </authorList>
    </citation>
    <scope>NUCLEOTIDE SEQUENCE [LARGE SCALE GENOMIC DNA]</scope>
    <source>
        <strain evidence="7 8">BIGb0156</strain>
    </source>
</reference>
<dbReference type="Gene3D" id="3.90.1150.10">
    <property type="entry name" value="Aspartate Aminotransferase, domain 1"/>
    <property type="match status" value="1"/>
</dbReference>
<dbReference type="SUPFAM" id="SSF53383">
    <property type="entry name" value="PLP-dependent transferases"/>
    <property type="match status" value="1"/>
</dbReference>
<dbReference type="OrthoDB" id="3224382at2"/>
<dbReference type="AlphaFoldDB" id="A0A4R6EHX6"/>
<protein>
    <recommendedName>
        <fullName evidence="2">cysteine-S-conjugate beta-lyase</fullName>
        <ecNumber evidence="2">4.4.1.13</ecNumber>
    </recommendedName>
</protein>
<dbReference type="GO" id="GO:0047804">
    <property type="term" value="F:cysteine-S-conjugate beta-lyase activity"/>
    <property type="evidence" value="ECO:0007669"/>
    <property type="project" value="UniProtKB-EC"/>
</dbReference>
<accession>A0A4R6EHX6</accession>
<dbReference type="PANTHER" id="PTHR43525">
    <property type="entry name" value="PROTEIN MALY"/>
    <property type="match status" value="1"/>
</dbReference>
<name>A0A4R6EHX6_SCAGO</name>
<dbReference type="GO" id="GO:0030170">
    <property type="term" value="F:pyridoxal phosphate binding"/>
    <property type="evidence" value="ECO:0007669"/>
    <property type="project" value="InterPro"/>
</dbReference>
<evidence type="ECO:0000313" key="8">
    <source>
        <dbReference type="Proteomes" id="UP000295530"/>
    </source>
</evidence>
<organism evidence="7 8">
    <name type="scientific">Scandinavium goeteborgense</name>
    <dbReference type="NCBI Taxonomy" id="1851514"/>
    <lineage>
        <taxon>Bacteria</taxon>
        <taxon>Pseudomonadati</taxon>
        <taxon>Pseudomonadota</taxon>
        <taxon>Gammaproteobacteria</taxon>
        <taxon>Enterobacterales</taxon>
        <taxon>Enterobacteriaceae</taxon>
        <taxon>Scandinavium</taxon>
    </lineage>
</organism>
<evidence type="ECO:0000256" key="5">
    <source>
        <dbReference type="ARBA" id="ARBA00037974"/>
    </source>
</evidence>
<dbReference type="NCBIfam" id="TIGR04350">
    <property type="entry name" value="C_S_lyase_PatB"/>
    <property type="match status" value="1"/>
</dbReference>
<dbReference type="PANTHER" id="PTHR43525:SF1">
    <property type="entry name" value="PROTEIN MALY"/>
    <property type="match status" value="1"/>
</dbReference>
<dbReference type="EMBL" id="SNVX01000006">
    <property type="protein sequence ID" value="TDN58149.1"/>
    <property type="molecule type" value="Genomic_DNA"/>
</dbReference>
<dbReference type="InterPro" id="IPR015424">
    <property type="entry name" value="PyrdxlP-dep_Trfase"/>
</dbReference>
<dbReference type="InterPro" id="IPR051798">
    <property type="entry name" value="Class-II_PLP-Dep_Aminotrans"/>
</dbReference>
<proteinExistence type="inferred from homology"/>
<keyword evidence="4 7" id="KW-0456">Lyase</keyword>
<comment type="similarity">
    <text evidence="5">Belongs to the class-II pyridoxal-phosphate-dependent aminotransferase family. MalY/PatB cystathionine beta-lyase subfamily.</text>
</comment>
<dbReference type="InterPro" id="IPR004839">
    <property type="entry name" value="Aminotransferase_I/II_large"/>
</dbReference>
<comment type="caution">
    <text evidence="7">The sequence shown here is derived from an EMBL/GenBank/DDBJ whole genome shotgun (WGS) entry which is preliminary data.</text>
</comment>
<sequence length="396" mass="45688">MFDFDKIIERKSDKCRKWDHAFVCSRFPGVPEDFVPLWIADMDFTSPPAVIEGFQRIVSHGTFGYTWCFDAFYEAVIGFQRERHQVEVDAAWITLTYGTVSTLHYTVQAFCQPGDSVMMNTPVYDPFAMATERQGVRVLANPLRVQDNRYHLDFELVEHQLKTHRPKLWFFCSPHNPSGRIWRADDIRQVSDLCQRYGVILVVDEVHAEHILDGAFVSCLSSGCAAQDNLILLTSPNKAFNLGGLKTSYSIIPDTTLRQRFRQQLEKNSITSPNMFGVWGIILAYQQGLPWLDELNGYLRGNARYLADAIITHFPHWKMMNPESSYLAWIDVSADARSATELTAHFAQHAGVVIEDGSHYVQDGQNYLRINFGTQRYWLEQAIERMRTSYRHDRRE</sequence>
<evidence type="ECO:0000256" key="1">
    <source>
        <dbReference type="ARBA" id="ARBA00001933"/>
    </source>
</evidence>
<dbReference type="InterPro" id="IPR015421">
    <property type="entry name" value="PyrdxlP-dep_Trfase_major"/>
</dbReference>